<proteinExistence type="predicted"/>
<dbReference type="KEGG" id="pzh:CX676_08430"/>
<feature type="region of interest" description="Disordered" evidence="1">
    <location>
        <begin position="1"/>
        <end position="32"/>
    </location>
</feature>
<dbReference type="OrthoDB" id="9776116at2"/>
<dbReference type="AlphaFoldDB" id="A0A2H5F3W3"/>
<name>A0A2H5F3W3_9RHOB</name>
<gene>
    <name evidence="3" type="ORF">CX676_08430</name>
</gene>
<protein>
    <submittedName>
        <fullName evidence="3">DUF58 domain-containing protein</fullName>
    </submittedName>
</protein>
<dbReference type="InterPro" id="IPR002881">
    <property type="entry name" value="DUF58"/>
</dbReference>
<evidence type="ECO:0000313" key="3">
    <source>
        <dbReference type="EMBL" id="AUH66248.1"/>
    </source>
</evidence>
<dbReference type="Pfam" id="PF01882">
    <property type="entry name" value="DUF58"/>
    <property type="match status" value="1"/>
</dbReference>
<evidence type="ECO:0000256" key="1">
    <source>
        <dbReference type="SAM" id="MobiDB-lite"/>
    </source>
</evidence>
<accession>A0A2H5F3W3</accession>
<evidence type="ECO:0000259" key="2">
    <source>
        <dbReference type="Pfam" id="PF01882"/>
    </source>
</evidence>
<dbReference type="PANTHER" id="PTHR33608">
    <property type="entry name" value="BLL2464 PROTEIN"/>
    <property type="match status" value="1"/>
</dbReference>
<dbReference type="Proteomes" id="UP000234530">
    <property type="component" value="Chromosome"/>
</dbReference>
<feature type="domain" description="DUF58" evidence="2">
    <location>
        <begin position="37"/>
        <end position="220"/>
    </location>
</feature>
<organism evidence="3 4">
    <name type="scientific">Paracoccus zhejiangensis</name>
    <dbReference type="NCBI Taxonomy" id="1077935"/>
    <lineage>
        <taxon>Bacteria</taxon>
        <taxon>Pseudomonadati</taxon>
        <taxon>Pseudomonadota</taxon>
        <taxon>Alphaproteobacteria</taxon>
        <taxon>Rhodobacterales</taxon>
        <taxon>Paracoccaceae</taxon>
        <taxon>Paracoccus</taxon>
    </lineage>
</organism>
<feature type="compositionally biased region" description="Low complexity" evidence="1">
    <location>
        <begin position="19"/>
        <end position="32"/>
    </location>
</feature>
<evidence type="ECO:0000313" key="4">
    <source>
        <dbReference type="Proteomes" id="UP000234530"/>
    </source>
</evidence>
<dbReference type="EMBL" id="CP025430">
    <property type="protein sequence ID" value="AUH66248.1"/>
    <property type="molecule type" value="Genomic_DNA"/>
</dbReference>
<keyword evidence="4" id="KW-1185">Reference proteome</keyword>
<sequence>MLALRSEAQSTARHRPATRRPGALPARPPGAGMDLRELRAYVEGDDPRRIDPSATARTGIPHIRSFHEDRDDTTLLIADFRAPMLWGTGTALRSVRAGLALARLGWQAVMRGGNVGALALTEAGIGAIAAGQGDRQMAAIARMFQGEHDLALTRPEPAGLGLAALAGRAARMVPPGSRLHLATEAQAITEADAPALARLARGRRLTISLIVDPAESAPPAKALAVTDGAGFRLGRLRALDLAGDLARLRALGATVEQVLP</sequence>
<dbReference type="PANTHER" id="PTHR33608:SF12">
    <property type="entry name" value="DUF58 DOMAIN-CONTAINING PROTEIN"/>
    <property type="match status" value="1"/>
</dbReference>
<reference evidence="3 4" key="1">
    <citation type="journal article" date="2013" name="Antonie Van Leeuwenhoek">
        <title>Paracoccus zhejiangensis sp. nov., isolated from activated sludge in wastewater-treatment system.</title>
        <authorList>
            <person name="Wu Z.G."/>
            <person name="Zhang D.F."/>
            <person name="Liu Y.L."/>
            <person name="Wang F."/>
            <person name="Jiang X."/>
            <person name="Li C."/>
            <person name="Li S.P."/>
            <person name="Hong Q."/>
            <person name="Li W.J."/>
        </authorList>
    </citation>
    <scope>NUCLEOTIDE SEQUENCE [LARGE SCALE GENOMIC DNA]</scope>
    <source>
        <strain evidence="3 4">J6</strain>
    </source>
</reference>